<name>A0A1E7Q5P4_9GAMM</name>
<organism evidence="2 3">
    <name type="scientific">Rheinheimera salexigens</name>
    <dbReference type="NCBI Taxonomy" id="1628148"/>
    <lineage>
        <taxon>Bacteria</taxon>
        <taxon>Pseudomonadati</taxon>
        <taxon>Pseudomonadota</taxon>
        <taxon>Gammaproteobacteria</taxon>
        <taxon>Chromatiales</taxon>
        <taxon>Chromatiaceae</taxon>
        <taxon>Rheinheimera</taxon>
    </lineage>
</organism>
<comment type="caution">
    <text evidence="2">The sequence shown here is derived from an EMBL/GenBank/DDBJ whole genome shotgun (WGS) entry which is preliminary data.</text>
</comment>
<accession>A0A1E7Q5P4</accession>
<dbReference type="Proteomes" id="UP000242258">
    <property type="component" value="Unassembled WGS sequence"/>
</dbReference>
<evidence type="ECO:0000313" key="2">
    <source>
        <dbReference type="EMBL" id="OEY69431.1"/>
    </source>
</evidence>
<dbReference type="STRING" id="1628148.BI198_07520"/>
<keyword evidence="1" id="KW-0732">Signal</keyword>
<feature type="signal peptide" evidence="1">
    <location>
        <begin position="1"/>
        <end position="18"/>
    </location>
</feature>
<evidence type="ECO:0000313" key="3">
    <source>
        <dbReference type="Proteomes" id="UP000242258"/>
    </source>
</evidence>
<protein>
    <recommendedName>
        <fullName evidence="4">Phytase-like domain-containing protein</fullName>
    </recommendedName>
</protein>
<keyword evidence="3" id="KW-1185">Reference proteome</keyword>
<proteinExistence type="predicted"/>
<sequence length="378" mass="41740">MKNALLIVSLAMASNSFADELAVAGQWLVDTQGVTLLDPQSSGLTLRHNELLHIGDNKADKTMRNVLLRIDPTTAQLKAAPIAITVAPSLQHSCFADLLHGDPDFEALTWDRIDDTTLITVTEDSRAYSLSAQCQAKYAHSYSTDYPSLLLKIIVDKALSQAQIVAVRPIQFPKSAKVGNFPNDGIEGLAFDNNRNLYLALEQNSANAPMIFSSPYGADFWQDESFIAVTDAGLHLPNIDNQDHPINALDFLPSDKPNHPGYLIAMARNDDQLWIIDLAKQAPAVVQNIGFYAATPATSQCPSYERMSQTAAEGIAVKGNQVFIVNDPWQRHYADNIQCPENAINFNRFSPLLFSLQINPQWFIPQKAVKELQNSHIN</sequence>
<gene>
    <name evidence="2" type="ORF">BI198_07520</name>
</gene>
<feature type="chain" id="PRO_5009200404" description="Phytase-like domain-containing protein" evidence="1">
    <location>
        <begin position="19"/>
        <end position="378"/>
    </location>
</feature>
<dbReference type="OrthoDB" id="5756737at2"/>
<dbReference type="RefSeq" id="WP_070048997.1">
    <property type="nucleotide sequence ID" value="NZ_CBCSDO010000005.1"/>
</dbReference>
<evidence type="ECO:0000256" key="1">
    <source>
        <dbReference type="SAM" id="SignalP"/>
    </source>
</evidence>
<reference evidence="3" key="1">
    <citation type="submission" date="2016-09" db="EMBL/GenBank/DDBJ databases">
        <authorList>
            <person name="Wan X."/>
            <person name="Hou S."/>
        </authorList>
    </citation>
    <scope>NUCLEOTIDE SEQUENCE [LARGE SCALE GENOMIC DNA]</scope>
    <source>
        <strain evidence="3">KH87</strain>
    </source>
</reference>
<dbReference type="EMBL" id="MKEK01000001">
    <property type="protein sequence ID" value="OEY69431.1"/>
    <property type="molecule type" value="Genomic_DNA"/>
</dbReference>
<evidence type="ECO:0008006" key="4">
    <source>
        <dbReference type="Google" id="ProtNLM"/>
    </source>
</evidence>
<dbReference type="SUPFAM" id="SSF101898">
    <property type="entry name" value="NHL repeat"/>
    <property type="match status" value="1"/>
</dbReference>
<dbReference type="AlphaFoldDB" id="A0A1E7Q5P4"/>